<evidence type="ECO:0000313" key="2">
    <source>
        <dbReference type="Proteomes" id="UP001172756"/>
    </source>
</evidence>
<evidence type="ECO:0000313" key="1">
    <source>
        <dbReference type="EMBL" id="MDN4482244.1"/>
    </source>
</evidence>
<dbReference type="EMBL" id="JAUHQB010000001">
    <property type="protein sequence ID" value="MDN4482244.1"/>
    <property type="molecule type" value="Genomic_DNA"/>
</dbReference>
<dbReference type="RefSeq" id="WP_301159428.1">
    <property type="nucleotide sequence ID" value="NZ_JAUHQB010000001.1"/>
</dbReference>
<accession>A0AB35MEP3</accession>
<dbReference type="Proteomes" id="UP001172756">
    <property type="component" value="Unassembled WGS sequence"/>
</dbReference>
<comment type="caution">
    <text evidence="1">The sequence shown here is derived from an EMBL/GenBank/DDBJ whole genome shotgun (WGS) entry which is preliminary data.</text>
</comment>
<proteinExistence type="predicted"/>
<organism evidence="1 2">
    <name type="scientific">Demequina lignilytica</name>
    <dbReference type="NCBI Taxonomy" id="3051663"/>
    <lineage>
        <taxon>Bacteria</taxon>
        <taxon>Bacillati</taxon>
        <taxon>Actinomycetota</taxon>
        <taxon>Actinomycetes</taxon>
        <taxon>Micrococcales</taxon>
        <taxon>Demequinaceae</taxon>
        <taxon>Demequina</taxon>
    </lineage>
</organism>
<name>A0AB35MEP3_9MICO</name>
<protein>
    <submittedName>
        <fullName evidence="1">Uncharacterized protein</fullName>
    </submittedName>
</protein>
<reference evidence="1 2" key="1">
    <citation type="submission" date="2023-06" db="EMBL/GenBank/DDBJ databases">
        <title>SYSU T0a273.</title>
        <authorList>
            <person name="Gao L."/>
            <person name="Fang B.-Z."/>
            <person name="Li W.-J."/>
        </authorList>
    </citation>
    <scope>NUCLEOTIDE SEQUENCE [LARGE SCALE GENOMIC DNA]</scope>
    <source>
        <strain evidence="1 2">SYSU T0a273</strain>
    </source>
</reference>
<dbReference type="AlphaFoldDB" id="A0AB35MEP3"/>
<sequence>MAAPADAEPAGAVQQSGTAPFAVQGSGISITNAGASTVVLRATGSARWTIASGTDVTSWFVNPDGTPAFTDVDGIARASVSGDGRQITVKVDASQIDGFTANGSGTLAVLPPEGALALASGAYVPVAVEVGEFALPSITVESSLYGSAFTHSKSTLKERLGGAVIYAADSEATITVDLDGFKANHLDTSGATVALVDGDGYFTSEYTLSATELETSGTDGELTYVLDQGDLMIDTGDYLITDTDSAREWSCLGGDGRGNYYFNLEVSGITYNGLPVAAQTFRLHVYIYGQDYSGADAEKVAAGLPVVADIAPLADKVDDAPAAGNAPVWTWVGAGEKPNLVDHLADDVYVTWPTDVDASAVEAEDVTVTLRSEHGDERVLVPGDDFLVDSSDGETQVALTYVNWAFVPVYTTMTVEVDPTALRGAVPSGAHPMATYDIASVYAYMAQQGGGGTTVDGTVTAYSFYGVANLEEASQVLNDVTYTLRATVDGATLYYAAGGTLTDAAASAQVFDGNGVEDRNVQLIGNTGYNTSRVDQTVDLEVDGQTITFTKVYAGGRAKAPADTVGLEALPGYVIDAGAANWLTHEKWSWMEVFRGTDMSGWRGLEPLPHGARFTQPVVRGTSQQFTLAGDPDVTWAIAGPVSPGTSVDQDGLLTVAEDEESTYFAVYATSTTDSSISGVGAVAISVR</sequence>
<gene>
    <name evidence="1" type="ORF">QQ002_01665</name>
</gene>